<evidence type="ECO:0000313" key="1">
    <source>
        <dbReference type="EMBL" id="MCV2223797.1"/>
    </source>
</evidence>
<protein>
    <submittedName>
        <fullName evidence="1">Uncharacterized protein</fullName>
    </submittedName>
</protein>
<gene>
    <name evidence="1" type="ORF">ND528_19685</name>
</gene>
<comment type="caution">
    <text evidence="1">The sequence shown here is derived from an EMBL/GenBank/DDBJ whole genome shotgun (WGS) entry which is preliminary data.</text>
</comment>
<name>A0ABT2XYN4_9PSED</name>
<dbReference type="EMBL" id="JAMSHA010000006">
    <property type="protein sequence ID" value="MCV2223797.1"/>
    <property type="molecule type" value="Genomic_DNA"/>
</dbReference>
<dbReference type="Proteomes" id="UP001063475">
    <property type="component" value="Unassembled WGS sequence"/>
</dbReference>
<dbReference type="RefSeq" id="WP_263470976.1">
    <property type="nucleotide sequence ID" value="NZ_JAMSHA010000006.1"/>
</dbReference>
<proteinExistence type="predicted"/>
<keyword evidence="2" id="KW-1185">Reference proteome</keyword>
<organism evidence="1 2">
    <name type="scientific">Pseudomonas mercuritolerans</name>
    <dbReference type="NCBI Taxonomy" id="2951809"/>
    <lineage>
        <taxon>Bacteria</taxon>
        <taxon>Pseudomonadati</taxon>
        <taxon>Pseudomonadota</taxon>
        <taxon>Gammaproteobacteria</taxon>
        <taxon>Pseudomonadales</taxon>
        <taxon>Pseudomonadaceae</taxon>
        <taxon>Pseudomonas</taxon>
    </lineage>
</organism>
<reference evidence="1" key="1">
    <citation type="submission" date="2022-06" db="EMBL/GenBank/DDBJ databases">
        <title>De novo draft assembly of the Pseudomonas mercurotoleraris sp. nov., isolated from the plants rhizosphere.</title>
        <authorList>
            <person name="Robas M."/>
            <person name="Gonzalez D."/>
            <person name="Fernandez V.M."/>
            <person name="Luna L."/>
            <person name="Provanza A."/>
            <person name="Jimenez P.A."/>
        </authorList>
    </citation>
    <scope>NUCLEOTIDE SEQUENCE</scope>
    <source>
        <strain evidence="1">SAICEUPSM</strain>
    </source>
</reference>
<accession>A0ABT2XYN4</accession>
<feature type="non-terminal residue" evidence="1">
    <location>
        <position position="98"/>
    </location>
</feature>
<evidence type="ECO:0000313" key="2">
    <source>
        <dbReference type="Proteomes" id="UP001063475"/>
    </source>
</evidence>
<sequence>MQKADLDRSAFAFSGLFDRYDRNMKIGVDGRFQRSIIRPTSGAVETENSLRFKELRSFRQRLASDHRSLEGVKRAVMFGSFNGSIFSIESGEKEVLTA</sequence>